<gene>
    <name evidence="2" type="ORF">U9M48_017348</name>
</gene>
<dbReference type="EMBL" id="CP144748">
    <property type="protein sequence ID" value="WVZ68405.1"/>
    <property type="molecule type" value="Genomic_DNA"/>
</dbReference>
<accession>A0AAQ3T975</accession>
<dbReference type="AlphaFoldDB" id="A0AAQ3T975"/>
<name>A0AAQ3T975_PASNO</name>
<evidence type="ECO:0000256" key="1">
    <source>
        <dbReference type="SAM" id="MobiDB-lite"/>
    </source>
</evidence>
<feature type="region of interest" description="Disordered" evidence="1">
    <location>
        <begin position="84"/>
        <end position="105"/>
    </location>
</feature>
<dbReference type="Proteomes" id="UP001341281">
    <property type="component" value="Chromosome 04"/>
</dbReference>
<sequence>MHSKSTKTYVKPQDKFETRQLSQKTAPPDLCFKSSFGSQYIKEPRQLFCQTCLDVEAELSPLLGGVELVLPRRRQQLEVLYEAADGDAEDGQREDDAGAAPAADAEGQVPEVVAVGLHVLLLLEEALGAELLGPPPALGVVGEVPGVDQDLALGGDVVAAELGVVEVHVRHQQRDGHAQPQRLLDHRLQGRLCVSGSVIWCPGPSTASSSCRSFCWISGWFTSSAIAHSIDHSVVSIAADRAETKQSRTNELLIN</sequence>
<protein>
    <submittedName>
        <fullName evidence="2">Uncharacterized protein</fullName>
    </submittedName>
</protein>
<feature type="region of interest" description="Disordered" evidence="1">
    <location>
        <begin position="1"/>
        <end position="24"/>
    </location>
</feature>
<reference evidence="2 3" key="1">
    <citation type="submission" date="2024-02" db="EMBL/GenBank/DDBJ databases">
        <title>High-quality chromosome-scale genome assembly of Pensacola bahiagrass (Paspalum notatum Flugge var. saurae).</title>
        <authorList>
            <person name="Vega J.M."/>
            <person name="Podio M."/>
            <person name="Orjuela J."/>
            <person name="Siena L.A."/>
            <person name="Pessino S.C."/>
            <person name="Combes M.C."/>
            <person name="Mariac C."/>
            <person name="Albertini E."/>
            <person name="Pupilli F."/>
            <person name="Ortiz J.P.A."/>
            <person name="Leblanc O."/>
        </authorList>
    </citation>
    <scope>NUCLEOTIDE SEQUENCE [LARGE SCALE GENOMIC DNA]</scope>
    <source>
        <strain evidence="2">R1</strain>
        <tissue evidence="2">Leaf</tissue>
    </source>
</reference>
<proteinExistence type="predicted"/>
<evidence type="ECO:0000313" key="3">
    <source>
        <dbReference type="Proteomes" id="UP001341281"/>
    </source>
</evidence>
<keyword evidence="3" id="KW-1185">Reference proteome</keyword>
<evidence type="ECO:0000313" key="2">
    <source>
        <dbReference type="EMBL" id="WVZ68405.1"/>
    </source>
</evidence>
<organism evidence="2 3">
    <name type="scientific">Paspalum notatum var. saurae</name>
    <dbReference type="NCBI Taxonomy" id="547442"/>
    <lineage>
        <taxon>Eukaryota</taxon>
        <taxon>Viridiplantae</taxon>
        <taxon>Streptophyta</taxon>
        <taxon>Embryophyta</taxon>
        <taxon>Tracheophyta</taxon>
        <taxon>Spermatophyta</taxon>
        <taxon>Magnoliopsida</taxon>
        <taxon>Liliopsida</taxon>
        <taxon>Poales</taxon>
        <taxon>Poaceae</taxon>
        <taxon>PACMAD clade</taxon>
        <taxon>Panicoideae</taxon>
        <taxon>Andropogonodae</taxon>
        <taxon>Paspaleae</taxon>
        <taxon>Paspalinae</taxon>
        <taxon>Paspalum</taxon>
    </lineage>
</organism>